<accession>A0A1G9PJF2</accession>
<evidence type="ECO:0008006" key="3">
    <source>
        <dbReference type="Google" id="ProtNLM"/>
    </source>
</evidence>
<organism evidence="1 2">
    <name type="scientific">Geoalkalibacter ferrihydriticus</name>
    <dbReference type="NCBI Taxonomy" id="392333"/>
    <lineage>
        <taxon>Bacteria</taxon>
        <taxon>Pseudomonadati</taxon>
        <taxon>Thermodesulfobacteriota</taxon>
        <taxon>Desulfuromonadia</taxon>
        <taxon>Desulfuromonadales</taxon>
        <taxon>Geoalkalibacteraceae</taxon>
        <taxon>Geoalkalibacter</taxon>
    </lineage>
</organism>
<evidence type="ECO:0000313" key="2">
    <source>
        <dbReference type="Proteomes" id="UP000182146"/>
    </source>
</evidence>
<reference evidence="1 2" key="1">
    <citation type="submission" date="2016-10" db="EMBL/GenBank/DDBJ databases">
        <authorList>
            <person name="de Groot N.N."/>
        </authorList>
    </citation>
    <scope>NUCLEOTIDE SEQUENCE [LARGE SCALE GENOMIC DNA]</scope>
    <source>
        <strain evidence="1 2">DSM 17813</strain>
    </source>
</reference>
<sequence length="56" mass="6623">MPRIRKRVEEVFGWVKTIGNLRKSRQRVAANLDWYFTLAISAYNLVRLRNRTASEA</sequence>
<evidence type="ECO:0000313" key="1">
    <source>
        <dbReference type="EMBL" id="SDL98611.1"/>
    </source>
</evidence>
<dbReference type="EMBL" id="FNGU01000003">
    <property type="protein sequence ID" value="SDL98611.1"/>
    <property type="molecule type" value="Genomic_DNA"/>
</dbReference>
<protein>
    <recommendedName>
        <fullName evidence="3">Transposase DDE domain-containing protein</fullName>
    </recommendedName>
</protein>
<dbReference type="AlphaFoldDB" id="A0A1G9PJF2"/>
<name>A0A1G9PJF2_9BACT</name>
<proteinExistence type="predicted"/>
<gene>
    <name evidence="1" type="ORF">SAMN05660860_01609</name>
</gene>
<dbReference type="Proteomes" id="UP000182146">
    <property type="component" value="Unassembled WGS sequence"/>
</dbReference>
<dbReference type="STRING" id="392333.SAMN05660860_01609"/>